<proteinExistence type="predicted"/>
<dbReference type="SUPFAM" id="SSF57903">
    <property type="entry name" value="FYVE/PHD zinc finger"/>
    <property type="match status" value="1"/>
</dbReference>
<keyword evidence="3" id="KW-0862">Zinc</keyword>
<feature type="compositionally biased region" description="Low complexity" evidence="5">
    <location>
        <begin position="737"/>
        <end position="747"/>
    </location>
</feature>
<dbReference type="Proteomes" id="UP000054928">
    <property type="component" value="Unassembled WGS sequence"/>
</dbReference>
<feature type="domain" description="ELMO" evidence="7">
    <location>
        <begin position="139"/>
        <end position="302"/>
    </location>
</feature>
<dbReference type="InterPro" id="IPR000306">
    <property type="entry name" value="Znf_FYVE"/>
</dbReference>
<evidence type="ECO:0000256" key="5">
    <source>
        <dbReference type="SAM" id="MobiDB-lite"/>
    </source>
</evidence>
<feature type="region of interest" description="Disordered" evidence="5">
    <location>
        <begin position="781"/>
        <end position="836"/>
    </location>
</feature>
<organism evidence="8 9">
    <name type="scientific">Plasmopara halstedii</name>
    <name type="common">Downy mildew of sunflower</name>
    <dbReference type="NCBI Taxonomy" id="4781"/>
    <lineage>
        <taxon>Eukaryota</taxon>
        <taxon>Sar</taxon>
        <taxon>Stramenopiles</taxon>
        <taxon>Oomycota</taxon>
        <taxon>Peronosporomycetes</taxon>
        <taxon>Peronosporales</taxon>
        <taxon>Peronosporaceae</taxon>
        <taxon>Plasmopara</taxon>
    </lineage>
</organism>
<dbReference type="Pfam" id="PF01363">
    <property type="entry name" value="FYVE"/>
    <property type="match status" value="1"/>
</dbReference>
<keyword evidence="2 4" id="KW-0863">Zinc-finger</keyword>
<evidence type="ECO:0000259" key="7">
    <source>
        <dbReference type="PROSITE" id="PS51335"/>
    </source>
</evidence>
<accession>A0A0P1ACK8</accession>
<dbReference type="Gene3D" id="3.30.450.40">
    <property type="match status" value="1"/>
</dbReference>
<sequence length="1019" mass="113426">MSAGSRVRRAAAANESVVVRIWRWVKIRFWHLFYGENEWQRLCNPTGPDVDEYERVVRFRTELALSKRMVQTCNAVFDNEPFPVEKTLHDVATRASLDKSDTTLMANVRSCLQRCNFVNRIYDQVYALKNEAYSSSNSEHEELLEQLWSNLKPDVRRLGGRITKEWGEIGFQGTDPMSDFRGMGILSLVQLNHFTKTYKIESQRALEESNHPTRWYPFAVTGINVTAFVVELIDNRLLDVEIYRLSTGGEDDNVDAGIQQLHDFYATTFTRFNKLWVDSNPRDVMAFPSIFQSLKDAICRELTHRSFRERPAASVECVVDNYYPLPFVRPYFSTTLMSGDPSNSGGAPGSPEYTRGTTMASQWPVDVDLDALYLSERSDVDDLVRSASDMSVWTMENRKDNATVYVHSKNSERLSYSVRAVTKVAGSVSDVLECLRAVSNSSLKSFQKLLHPRNFMDGEVLYVHQVDADSSHDRASNESMTLKWLVYSSPKTLGHAKEFCIREYCVLLPNHPVHGNVGILKFESYDGAAARYGIRGKPDAYSLTVFEPSSYIVQQTPEDPNMCNVILTFAMRKARGGESVSAGVRLTSLRLAGDLSGMQRAVQQALFAPAALAQRQEWVNDAQRTNCSLCVQSFGMLKRRHHCRVCGEVVCSACTVFKMVKGDQDVAAKVRVCKACLARGSNTTNLGTTLSGGAAMNNRFSNPVTRKLSSTSTETDVDMNGGSGTTPIMGGMNNIGTSTGSTSSLTSDESHSPPNDDPASSSLPTMQFNKGSALTLNDFDAHTQLNNDGDNSPPSFRKQTSSMSSQGRGTGYEGRPIGSMGRTASNASIATSRKTNSDRRIHYFNEDMEEICMLAMETLTCPMAGIRTEDFELVRYYDGKPTPGLPRSLPTFRRLATRGKPCIVLDVSSDKRISGEKRFTAKLQFFVGIPLLVNGEVVGDLCVADRYARDNIDHKQVEVLNVLGETVTQYMQSEDYQEDLVEFKATHTAARRPPTGGSVYQLPQEEISEPLAGTKEVAF</sequence>
<evidence type="ECO:0000313" key="8">
    <source>
        <dbReference type="EMBL" id="CEG38628.1"/>
    </source>
</evidence>
<feature type="region of interest" description="Disordered" evidence="5">
    <location>
        <begin position="697"/>
        <end position="767"/>
    </location>
</feature>
<dbReference type="Pfam" id="PF04727">
    <property type="entry name" value="ELMO_CED12"/>
    <property type="match status" value="1"/>
</dbReference>
<evidence type="ECO:0000259" key="6">
    <source>
        <dbReference type="PROSITE" id="PS50178"/>
    </source>
</evidence>
<dbReference type="SMART" id="SM00064">
    <property type="entry name" value="FYVE"/>
    <property type="match status" value="1"/>
</dbReference>
<feature type="compositionally biased region" description="Polar residues" evidence="5">
    <location>
        <begin position="783"/>
        <end position="807"/>
    </location>
</feature>
<dbReference type="Gene3D" id="3.30.40.10">
    <property type="entry name" value="Zinc/RING finger domain, C3HC4 (zinc finger)"/>
    <property type="match status" value="1"/>
</dbReference>
<evidence type="ECO:0008006" key="10">
    <source>
        <dbReference type="Google" id="ProtNLM"/>
    </source>
</evidence>
<dbReference type="SUPFAM" id="SSF55781">
    <property type="entry name" value="GAF domain-like"/>
    <property type="match status" value="1"/>
</dbReference>
<evidence type="ECO:0000313" key="9">
    <source>
        <dbReference type="Proteomes" id="UP000054928"/>
    </source>
</evidence>
<dbReference type="PANTHER" id="PTHR43102:SF2">
    <property type="entry name" value="GAF DOMAIN-CONTAINING PROTEIN"/>
    <property type="match status" value="1"/>
</dbReference>
<dbReference type="GO" id="GO:0008270">
    <property type="term" value="F:zinc ion binding"/>
    <property type="evidence" value="ECO:0007669"/>
    <property type="project" value="UniProtKB-KW"/>
</dbReference>
<dbReference type="PROSITE" id="PS51335">
    <property type="entry name" value="ELMO"/>
    <property type="match status" value="1"/>
</dbReference>
<keyword evidence="1" id="KW-0479">Metal-binding</keyword>
<evidence type="ECO:0000256" key="3">
    <source>
        <dbReference type="ARBA" id="ARBA00022833"/>
    </source>
</evidence>
<protein>
    <recommendedName>
        <fullName evidence="10">FYVE-type domain-containing protein</fullName>
    </recommendedName>
</protein>
<dbReference type="InterPro" id="IPR013083">
    <property type="entry name" value="Znf_RING/FYVE/PHD"/>
</dbReference>
<dbReference type="PROSITE" id="PS50178">
    <property type="entry name" value="ZF_FYVE"/>
    <property type="match status" value="1"/>
</dbReference>
<feature type="domain" description="FYVE-type" evidence="6">
    <location>
        <begin position="621"/>
        <end position="681"/>
    </location>
</feature>
<dbReference type="InterPro" id="IPR017455">
    <property type="entry name" value="Znf_FYVE-rel"/>
</dbReference>
<dbReference type="OrthoDB" id="5872154at2759"/>
<feature type="compositionally biased region" description="Polar residues" evidence="5">
    <location>
        <begin position="758"/>
        <end position="767"/>
    </location>
</feature>
<reference evidence="9" key="1">
    <citation type="submission" date="2014-09" db="EMBL/GenBank/DDBJ databases">
        <authorList>
            <person name="Sharma Rahul"/>
            <person name="Thines Marco"/>
        </authorList>
    </citation>
    <scope>NUCLEOTIDE SEQUENCE [LARGE SCALE GENOMIC DNA]</scope>
</reference>
<dbReference type="PANTHER" id="PTHR43102">
    <property type="entry name" value="SLR1143 PROTEIN"/>
    <property type="match status" value="1"/>
</dbReference>
<evidence type="ECO:0000256" key="1">
    <source>
        <dbReference type="ARBA" id="ARBA00022723"/>
    </source>
</evidence>
<feature type="compositionally biased region" description="Polar residues" evidence="5">
    <location>
        <begin position="822"/>
        <end position="834"/>
    </location>
</feature>
<dbReference type="InterPro" id="IPR006816">
    <property type="entry name" value="ELMO_dom"/>
</dbReference>
<keyword evidence="9" id="KW-1185">Reference proteome</keyword>
<dbReference type="RefSeq" id="XP_024574997.1">
    <property type="nucleotide sequence ID" value="XM_024724085.1"/>
</dbReference>
<evidence type="ECO:0000256" key="4">
    <source>
        <dbReference type="PROSITE-ProRule" id="PRU00091"/>
    </source>
</evidence>
<evidence type="ECO:0000256" key="2">
    <source>
        <dbReference type="ARBA" id="ARBA00022771"/>
    </source>
</evidence>
<dbReference type="AlphaFoldDB" id="A0A0P1ACK8"/>
<dbReference type="InterPro" id="IPR011011">
    <property type="entry name" value="Znf_FYVE_PHD"/>
</dbReference>
<feature type="compositionally biased region" description="Polar residues" evidence="5">
    <location>
        <begin position="698"/>
        <end position="714"/>
    </location>
</feature>
<dbReference type="GeneID" id="36403745"/>
<name>A0A0P1ACK8_PLAHL</name>
<dbReference type="EMBL" id="CCYD01000322">
    <property type="protein sequence ID" value="CEG38628.1"/>
    <property type="molecule type" value="Genomic_DNA"/>
</dbReference>
<dbReference type="InterPro" id="IPR029016">
    <property type="entry name" value="GAF-like_dom_sf"/>
</dbReference>